<dbReference type="PROSITE" id="PS51257">
    <property type="entry name" value="PROKAR_LIPOPROTEIN"/>
    <property type="match status" value="1"/>
</dbReference>
<dbReference type="InterPro" id="IPR050789">
    <property type="entry name" value="Diverse_Enzym_Activities"/>
</dbReference>
<dbReference type="EMBL" id="BAAAEW010000047">
    <property type="protein sequence ID" value="GAA0769314.1"/>
    <property type="molecule type" value="Genomic_DNA"/>
</dbReference>
<dbReference type="InterPro" id="IPR012338">
    <property type="entry name" value="Beta-lactam/transpept-like"/>
</dbReference>
<evidence type="ECO:0000256" key="1">
    <source>
        <dbReference type="SAM" id="SignalP"/>
    </source>
</evidence>
<proteinExistence type="predicted"/>
<comment type="caution">
    <text evidence="3">The sequence shown here is derived from an EMBL/GenBank/DDBJ whole genome shotgun (WGS) entry which is preliminary data.</text>
</comment>
<dbReference type="Proteomes" id="UP001500279">
    <property type="component" value="Unassembled WGS sequence"/>
</dbReference>
<dbReference type="SUPFAM" id="SSF56601">
    <property type="entry name" value="beta-lactamase/transpeptidase-like"/>
    <property type="match status" value="1"/>
</dbReference>
<evidence type="ECO:0000313" key="3">
    <source>
        <dbReference type="EMBL" id="GAA0769314.1"/>
    </source>
</evidence>
<dbReference type="PANTHER" id="PTHR43283">
    <property type="entry name" value="BETA-LACTAMASE-RELATED"/>
    <property type="match status" value="1"/>
</dbReference>
<reference evidence="3 4" key="1">
    <citation type="journal article" date="2019" name="Int. J. Syst. Evol. Microbiol.">
        <title>The Global Catalogue of Microorganisms (GCM) 10K type strain sequencing project: providing services to taxonomists for standard genome sequencing and annotation.</title>
        <authorList>
            <consortium name="The Broad Institute Genomics Platform"/>
            <consortium name="The Broad Institute Genome Sequencing Center for Infectious Disease"/>
            <person name="Wu L."/>
            <person name="Ma J."/>
        </authorList>
    </citation>
    <scope>NUCLEOTIDE SEQUENCE [LARGE SCALE GENOMIC DNA]</scope>
    <source>
        <strain evidence="3 4">JCM 15503</strain>
    </source>
</reference>
<feature type="domain" description="Beta-lactamase-related" evidence="2">
    <location>
        <begin position="45"/>
        <end position="352"/>
    </location>
</feature>
<evidence type="ECO:0000259" key="2">
    <source>
        <dbReference type="Pfam" id="PF00144"/>
    </source>
</evidence>
<dbReference type="Pfam" id="PF00144">
    <property type="entry name" value="Beta-lactamase"/>
    <property type="match status" value="1"/>
</dbReference>
<dbReference type="Gene3D" id="3.40.710.10">
    <property type="entry name" value="DD-peptidase/beta-lactamase superfamily"/>
    <property type="match status" value="1"/>
</dbReference>
<feature type="chain" id="PRO_5046215932" description="Beta-lactamase-related domain-containing protein" evidence="1">
    <location>
        <begin position="24"/>
        <end position="372"/>
    </location>
</feature>
<feature type="signal peptide" evidence="1">
    <location>
        <begin position="1"/>
        <end position="23"/>
    </location>
</feature>
<organism evidence="3 4">
    <name type="scientific">Ideonella azotifigens</name>
    <dbReference type="NCBI Taxonomy" id="513160"/>
    <lineage>
        <taxon>Bacteria</taxon>
        <taxon>Pseudomonadati</taxon>
        <taxon>Pseudomonadota</taxon>
        <taxon>Betaproteobacteria</taxon>
        <taxon>Burkholderiales</taxon>
        <taxon>Sphaerotilaceae</taxon>
        <taxon>Ideonella</taxon>
    </lineage>
</organism>
<gene>
    <name evidence="3" type="ORF">GCM10009107_60040</name>
</gene>
<keyword evidence="1" id="KW-0732">Signal</keyword>
<evidence type="ECO:0000313" key="4">
    <source>
        <dbReference type="Proteomes" id="UP001500279"/>
    </source>
</evidence>
<dbReference type="RefSeq" id="WP_211361484.1">
    <property type="nucleotide sequence ID" value="NZ_BAAAEW010000047.1"/>
</dbReference>
<dbReference type="InterPro" id="IPR001466">
    <property type="entry name" value="Beta-lactam-related"/>
</dbReference>
<protein>
    <recommendedName>
        <fullName evidence="2">Beta-lactamase-related domain-containing protein</fullName>
    </recommendedName>
</protein>
<sequence length="372" mass="39273">MIKPILMATLAAATLAGCGSAQLAVAPQVQTVVPAPQPYAAIVERHRLAHGFNGVVLVGQGTQVLALVSTGVADAEAGLPVTAQTRFETGSMSKWVAAIVVMRLVDRGLLSLDAPITRYLPDYRPDTGARLTLRHLMSHSSGVPNDIAAARKADPSVATQVMTQAEAVRRYASGDLAFAPGTQWDYSHSNWLIVQAIAEQVGGKPYPQLVRDELTGPLGLEGSGIFSGDSAQVPGMARGYSALKPGPQARINPIPAYMAMAGGFYSTAPDLLRLLQGVLAGPLLSPEARRTLMTTQMPDQHYALGGRIRTETIAGQPREIAWEDGSNGGFRAIARRVLADGHSVVVLNNSSDDHLLLGQMADELLAESYAGP</sequence>
<dbReference type="PANTHER" id="PTHR43283:SF3">
    <property type="entry name" value="BETA-LACTAMASE FAMILY PROTEIN (AFU_ORTHOLOGUE AFUA_5G07500)"/>
    <property type="match status" value="1"/>
</dbReference>
<keyword evidence="4" id="KW-1185">Reference proteome</keyword>
<accession>A0ABN1KK79</accession>
<name>A0ABN1KK79_9BURK</name>